<evidence type="ECO:0000256" key="1">
    <source>
        <dbReference type="SAM" id="MobiDB-lite"/>
    </source>
</evidence>
<feature type="region of interest" description="Disordered" evidence="1">
    <location>
        <begin position="96"/>
        <end position="118"/>
    </location>
</feature>
<evidence type="ECO:0000313" key="4">
    <source>
        <dbReference type="Proteomes" id="UP001215231"/>
    </source>
</evidence>
<organism evidence="3 4">
    <name type="scientific">Thalassomonas haliotis</name>
    <dbReference type="NCBI Taxonomy" id="485448"/>
    <lineage>
        <taxon>Bacteria</taxon>
        <taxon>Pseudomonadati</taxon>
        <taxon>Pseudomonadota</taxon>
        <taxon>Gammaproteobacteria</taxon>
        <taxon>Alteromonadales</taxon>
        <taxon>Colwelliaceae</taxon>
        <taxon>Thalassomonas</taxon>
    </lineage>
</organism>
<dbReference type="SMART" id="SM00530">
    <property type="entry name" value="HTH_XRE"/>
    <property type="match status" value="1"/>
</dbReference>
<dbReference type="InterPro" id="IPR010982">
    <property type="entry name" value="Lambda_DNA-bd_dom_sf"/>
</dbReference>
<accession>A0ABY7VF38</accession>
<dbReference type="InterPro" id="IPR001387">
    <property type="entry name" value="Cro/C1-type_HTH"/>
</dbReference>
<dbReference type="Proteomes" id="UP001215231">
    <property type="component" value="Chromosome"/>
</dbReference>
<sequence length="118" mass="13937">MYYRRITGDDLKRMRLSCNYTTEEMAKVAGVKRATYERWERGETEPKMNQSHALQAHCRMDVAPIFTKYDELKEMFTSYKNIYDSDDKPNQVRASKTKKFLNPDLKEQAANDEPETNI</sequence>
<reference evidence="3 4" key="1">
    <citation type="journal article" date="2022" name="Mar. Drugs">
        <title>Bioassay-Guided Fractionation Leads to the Detection of Cholic Acid Generated by the Rare Thalassomonas sp.</title>
        <authorList>
            <person name="Pheiffer F."/>
            <person name="Schneider Y.K."/>
            <person name="Hansen E.H."/>
            <person name="Andersen J.H."/>
            <person name="Isaksson J."/>
            <person name="Busche T."/>
            <person name="R C."/>
            <person name="Kalinowski J."/>
            <person name="Zyl L.V."/>
            <person name="Trindade M."/>
        </authorList>
    </citation>
    <scope>NUCLEOTIDE SEQUENCE [LARGE SCALE GENOMIC DNA]</scope>
    <source>
        <strain evidence="3 4">A5K-61T</strain>
    </source>
</reference>
<dbReference type="RefSeq" id="WP_274052606.1">
    <property type="nucleotide sequence ID" value="NZ_CP059693.1"/>
</dbReference>
<evidence type="ECO:0000313" key="3">
    <source>
        <dbReference type="EMBL" id="WDE12332.1"/>
    </source>
</evidence>
<name>A0ABY7VF38_9GAMM</name>
<proteinExistence type="predicted"/>
<evidence type="ECO:0000259" key="2">
    <source>
        <dbReference type="PROSITE" id="PS50943"/>
    </source>
</evidence>
<gene>
    <name evidence="3" type="ORF">H3N35_02270</name>
</gene>
<protein>
    <submittedName>
        <fullName evidence="3">Helix-turn-helix transcriptional regulator</fullName>
    </submittedName>
</protein>
<dbReference type="CDD" id="cd00093">
    <property type="entry name" value="HTH_XRE"/>
    <property type="match status" value="1"/>
</dbReference>
<feature type="domain" description="HTH cro/C1-type" evidence="2">
    <location>
        <begin position="11"/>
        <end position="65"/>
    </location>
</feature>
<dbReference type="Gene3D" id="1.10.260.40">
    <property type="entry name" value="lambda repressor-like DNA-binding domains"/>
    <property type="match status" value="1"/>
</dbReference>
<dbReference type="Pfam" id="PF01381">
    <property type="entry name" value="HTH_3"/>
    <property type="match status" value="1"/>
</dbReference>
<dbReference type="PROSITE" id="PS50943">
    <property type="entry name" value="HTH_CROC1"/>
    <property type="match status" value="1"/>
</dbReference>
<dbReference type="EMBL" id="CP059693">
    <property type="protein sequence ID" value="WDE12332.1"/>
    <property type="molecule type" value="Genomic_DNA"/>
</dbReference>
<dbReference type="SUPFAM" id="SSF47413">
    <property type="entry name" value="lambda repressor-like DNA-binding domains"/>
    <property type="match status" value="1"/>
</dbReference>
<keyword evidence="4" id="KW-1185">Reference proteome</keyword>